<dbReference type="OrthoDB" id="10545554at2759"/>
<reference evidence="2" key="1">
    <citation type="submission" date="2021-02" db="EMBL/GenBank/DDBJ databases">
        <authorList>
            <person name="Nowell W R."/>
        </authorList>
    </citation>
    <scope>NUCLEOTIDE SEQUENCE</scope>
</reference>
<gene>
    <name evidence="2" type="ORF">BJG266_LOCUS28202</name>
    <name evidence="3" type="ORF">QVE165_LOCUS44448</name>
</gene>
<dbReference type="Proteomes" id="UP000663832">
    <property type="component" value="Unassembled WGS sequence"/>
</dbReference>
<dbReference type="Proteomes" id="UP000663877">
    <property type="component" value="Unassembled WGS sequence"/>
</dbReference>
<keyword evidence="4" id="KW-1185">Reference proteome</keyword>
<feature type="compositionally biased region" description="Polar residues" evidence="1">
    <location>
        <begin position="69"/>
        <end position="80"/>
    </location>
</feature>
<evidence type="ECO:0000313" key="2">
    <source>
        <dbReference type="EMBL" id="CAF1225156.1"/>
    </source>
</evidence>
<sequence>MASGNTTKYGHEWSYFSVYDRSRSGLFDLDNGDTINWKCTNRLCHAFVLTERKRVEQQYDKHDSRKWPGSTTQLLPDIQT</sequence>
<organism evidence="2 5">
    <name type="scientific">Adineta steineri</name>
    <dbReference type="NCBI Taxonomy" id="433720"/>
    <lineage>
        <taxon>Eukaryota</taxon>
        <taxon>Metazoa</taxon>
        <taxon>Spiralia</taxon>
        <taxon>Gnathifera</taxon>
        <taxon>Rotifera</taxon>
        <taxon>Eurotatoria</taxon>
        <taxon>Bdelloidea</taxon>
        <taxon>Adinetida</taxon>
        <taxon>Adinetidae</taxon>
        <taxon>Adineta</taxon>
    </lineage>
</organism>
<dbReference type="EMBL" id="CAJNOI010000282">
    <property type="protein sequence ID" value="CAF1225156.1"/>
    <property type="molecule type" value="Genomic_DNA"/>
</dbReference>
<proteinExistence type="predicted"/>
<comment type="caution">
    <text evidence="2">The sequence shown here is derived from an EMBL/GenBank/DDBJ whole genome shotgun (WGS) entry which is preliminary data.</text>
</comment>
<evidence type="ECO:0000313" key="3">
    <source>
        <dbReference type="EMBL" id="CAF1515948.1"/>
    </source>
</evidence>
<evidence type="ECO:0000313" key="5">
    <source>
        <dbReference type="Proteomes" id="UP000663877"/>
    </source>
</evidence>
<name>A0A814Y645_9BILA</name>
<protein>
    <submittedName>
        <fullName evidence="2">Uncharacterized protein</fullName>
    </submittedName>
</protein>
<accession>A0A814Y645</accession>
<feature type="region of interest" description="Disordered" evidence="1">
    <location>
        <begin position="59"/>
        <end position="80"/>
    </location>
</feature>
<dbReference type="EMBL" id="CAJNOM010000596">
    <property type="protein sequence ID" value="CAF1515948.1"/>
    <property type="molecule type" value="Genomic_DNA"/>
</dbReference>
<dbReference type="AlphaFoldDB" id="A0A814Y645"/>
<evidence type="ECO:0000313" key="4">
    <source>
        <dbReference type="Proteomes" id="UP000663832"/>
    </source>
</evidence>
<evidence type="ECO:0000256" key="1">
    <source>
        <dbReference type="SAM" id="MobiDB-lite"/>
    </source>
</evidence>